<proteinExistence type="predicted"/>
<dbReference type="Proteomes" id="UP000838878">
    <property type="component" value="Chromosome 5"/>
</dbReference>
<dbReference type="GO" id="GO:0003714">
    <property type="term" value="F:transcription corepressor activity"/>
    <property type="evidence" value="ECO:0007669"/>
    <property type="project" value="InterPro"/>
</dbReference>
<feature type="region of interest" description="Disordered" evidence="7">
    <location>
        <begin position="150"/>
        <end position="170"/>
    </location>
</feature>
<dbReference type="OrthoDB" id="8186171at2759"/>
<dbReference type="PANTHER" id="PTHR35346">
    <property type="entry name" value="BEN DOMAIN-CONTAINING PROTEIN 6"/>
    <property type="match status" value="1"/>
</dbReference>
<accession>A0A8J9YGV6</accession>
<dbReference type="Pfam" id="PF10523">
    <property type="entry name" value="BEN"/>
    <property type="match status" value="1"/>
</dbReference>
<keyword evidence="4" id="KW-0804">Transcription</keyword>
<organism evidence="9 10">
    <name type="scientific">Brenthis ino</name>
    <name type="common">lesser marbled fritillary</name>
    <dbReference type="NCBI Taxonomy" id="405034"/>
    <lineage>
        <taxon>Eukaryota</taxon>
        <taxon>Metazoa</taxon>
        <taxon>Ecdysozoa</taxon>
        <taxon>Arthropoda</taxon>
        <taxon>Hexapoda</taxon>
        <taxon>Insecta</taxon>
        <taxon>Pterygota</taxon>
        <taxon>Neoptera</taxon>
        <taxon>Endopterygota</taxon>
        <taxon>Lepidoptera</taxon>
        <taxon>Glossata</taxon>
        <taxon>Ditrysia</taxon>
        <taxon>Papilionoidea</taxon>
        <taxon>Nymphalidae</taxon>
        <taxon>Heliconiinae</taxon>
        <taxon>Argynnini</taxon>
        <taxon>Brenthis</taxon>
    </lineage>
</organism>
<protein>
    <recommendedName>
        <fullName evidence="8">BEN domain-containing protein</fullName>
    </recommendedName>
</protein>
<dbReference type="AlphaFoldDB" id="A0A8J9YGV6"/>
<dbReference type="PANTHER" id="PTHR35346:SF1">
    <property type="entry name" value="BEN DOMAIN-CONTAINING PROTEIN 6"/>
    <property type="match status" value="1"/>
</dbReference>
<feature type="compositionally biased region" description="Polar residues" evidence="7">
    <location>
        <begin position="161"/>
        <end position="170"/>
    </location>
</feature>
<evidence type="ECO:0000256" key="6">
    <source>
        <dbReference type="SAM" id="Coils"/>
    </source>
</evidence>
<evidence type="ECO:0000256" key="2">
    <source>
        <dbReference type="ARBA" id="ARBA00022491"/>
    </source>
</evidence>
<evidence type="ECO:0000313" key="10">
    <source>
        <dbReference type="Proteomes" id="UP000838878"/>
    </source>
</evidence>
<evidence type="ECO:0000256" key="3">
    <source>
        <dbReference type="ARBA" id="ARBA00023015"/>
    </source>
</evidence>
<name>A0A8J9YGV6_9NEOP</name>
<keyword evidence="2" id="KW-0678">Repressor</keyword>
<reference evidence="9" key="1">
    <citation type="submission" date="2021-12" db="EMBL/GenBank/DDBJ databases">
        <authorList>
            <person name="Martin H S."/>
        </authorList>
    </citation>
    <scope>NUCLEOTIDE SEQUENCE</scope>
</reference>
<feature type="region of interest" description="Disordered" evidence="7">
    <location>
        <begin position="301"/>
        <end position="339"/>
    </location>
</feature>
<evidence type="ECO:0000256" key="1">
    <source>
        <dbReference type="ARBA" id="ARBA00004123"/>
    </source>
</evidence>
<feature type="coiled-coil region" evidence="6">
    <location>
        <begin position="102"/>
        <end position="129"/>
    </location>
</feature>
<keyword evidence="3" id="KW-0805">Transcription regulation</keyword>
<dbReference type="GO" id="GO:0005634">
    <property type="term" value="C:nucleus"/>
    <property type="evidence" value="ECO:0007669"/>
    <property type="project" value="UniProtKB-SubCell"/>
</dbReference>
<evidence type="ECO:0000256" key="7">
    <source>
        <dbReference type="SAM" id="MobiDB-lite"/>
    </source>
</evidence>
<keyword evidence="10" id="KW-1185">Reference proteome</keyword>
<dbReference type="EMBL" id="OV170225">
    <property type="protein sequence ID" value="CAH0725611.1"/>
    <property type="molecule type" value="Genomic_DNA"/>
</dbReference>
<dbReference type="PROSITE" id="PS51457">
    <property type="entry name" value="BEN"/>
    <property type="match status" value="1"/>
</dbReference>
<keyword evidence="5" id="KW-0539">Nucleus</keyword>
<feature type="domain" description="BEN" evidence="8">
    <location>
        <begin position="207"/>
        <end position="303"/>
    </location>
</feature>
<dbReference type="InterPro" id="IPR037496">
    <property type="entry name" value="BEND6-like"/>
</dbReference>
<keyword evidence="6" id="KW-0175">Coiled coil</keyword>
<dbReference type="InterPro" id="IPR018379">
    <property type="entry name" value="BEN_domain"/>
</dbReference>
<feature type="compositionally biased region" description="Basic residues" evidence="7">
    <location>
        <begin position="303"/>
        <end position="316"/>
    </location>
</feature>
<evidence type="ECO:0000259" key="8">
    <source>
        <dbReference type="PROSITE" id="PS51457"/>
    </source>
</evidence>
<evidence type="ECO:0000256" key="5">
    <source>
        <dbReference type="ARBA" id="ARBA00023242"/>
    </source>
</evidence>
<evidence type="ECO:0000256" key="4">
    <source>
        <dbReference type="ARBA" id="ARBA00023163"/>
    </source>
</evidence>
<comment type="subcellular location">
    <subcellularLocation>
        <location evidence="1">Nucleus</location>
    </subcellularLocation>
</comment>
<dbReference type="Gene3D" id="1.10.10.2590">
    <property type="entry name" value="BEN domain"/>
    <property type="match status" value="1"/>
</dbReference>
<dbReference type="GO" id="GO:0045746">
    <property type="term" value="P:negative regulation of Notch signaling pathway"/>
    <property type="evidence" value="ECO:0007669"/>
    <property type="project" value="InterPro"/>
</dbReference>
<dbReference type="SMART" id="SM01025">
    <property type="entry name" value="BEN"/>
    <property type="match status" value="1"/>
</dbReference>
<evidence type="ECO:0000313" key="9">
    <source>
        <dbReference type="EMBL" id="CAH0725611.1"/>
    </source>
</evidence>
<feature type="non-terminal residue" evidence="9">
    <location>
        <position position="339"/>
    </location>
</feature>
<sequence length="339" mass="38059">MTSFAFMKSEMDAAQALLDLQGDSVCPNVDVHTIEKAATIARIFGTFISSPVTELPNASTPKAKSFINKRNNAVVTESNFDLHNKEKMCDVESQTDLEPTLLEKKDQLIKQLSEENAFLKLQLSKYKERSATDSVSERLSESSNENIVVERSSYRHRKRSSTNNTDSSVVEDTTVLREREVNDIDENKTLKKCKRVHNLYSDMVSIGDGNATVPSRLLKYIDWSSYTNATRKLLTAVFSRQVLATHSLTGKPSPAFPNKPAKKKLNAALVNDIVQTVVEKCGVPESVVRTSITTKCADESKMFRTRQQHKKKRKSIKKENLPPSDESDISDESYLSTKM</sequence>
<gene>
    <name evidence="9" type="ORF">BINO364_LOCUS11181</name>
</gene>
<dbReference type="GO" id="GO:0003677">
    <property type="term" value="F:DNA binding"/>
    <property type="evidence" value="ECO:0007669"/>
    <property type="project" value="InterPro"/>
</dbReference>
<dbReference type="GO" id="GO:0045666">
    <property type="term" value="P:positive regulation of neuron differentiation"/>
    <property type="evidence" value="ECO:0007669"/>
    <property type="project" value="InterPro"/>
</dbReference>